<keyword evidence="3" id="KW-0732">Signal</keyword>
<dbReference type="InterPro" id="IPR015943">
    <property type="entry name" value="WD40/YVTN_repeat-like_dom_sf"/>
</dbReference>
<evidence type="ECO:0000256" key="2">
    <source>
        <dbReference type="SAM" id="Phobius"/>
    </source>
</evidence>
<organism evidence="5 6">
    <name type="scientific">Williamwhitmania taraxaci</name>
    <dbReference type="NCBI Taxonomy" id="1640674"/>
    <lineage>
        <taxon>Bacteria</taxon>
        <taxon>Pseudomonadati</taxon>
        <taxon>Bacteroidota</taxon>
        <taxon>Bacteroidia</taxon>
        <taxon>Bacteroidales</taxon>
        <taxon>Williamwhitmaniaceae</taxon>
        <taxon>Williamwhitmania</taxon>
    </lineage>
</organism>
<dbReference type="InterPro" id="IPR001932">
    <property type="entry name" value="PPM-type_phosphatase-like_dom"/>
</dbReference>
<dbReference type="SMART" id="SM00331">
    <property type="entry name" value="PP2C_SIG"/>
    <property type="match status" value="1"/>
</dbReference>
<dbReference type="GO" id="GO:0016791">
    <property type="term" value="F:phosphatase activity"/>
    <property type="evidence" value="ECO:0007669"/>
    <property type="project" value="TreeGrafter"/>
</dbReference>
<feature type="chain" id="PRO_5011718094" evidence="3">
    <location>
        <begin position="22"/>
        <end position="1081"/>
    </location>
</feature>
<gene>
    <name evidence="5" type="ORF">SAMN05216323_10747</name>
</gene>
<reference evidence="5 6" key="1">
    <citation type="submission" date="2016-09" db="EMBL/GenBank/DDBJ databases">
        <authorList>
            <person name="Capua I."/>
            <person name="De Benedictis P."/>
            <person name="Joannis T."/>
            <person name="Lombin L.H."/>
            <person name="Cattoli G."/>
        </authorList>
    </citation>
    <scope>NUCLEOTIDE SEQUENCE [LARGE SCALE GENOMIC DNA]</scope>
    <source>
        <strain evidence="5 6">A7P-90m</strain>
    </source>
</reference>
<proteinExistence type="predicted"/>
<sequence length="1081" mass="122245">MKRILVLTVSLLALLPAFVVAQISPLGIPFSKQYLPEEYKNAESNWSLTSDDNGIMYFGNERAILEYDGKEWRSIVVDDERIQSLVCLNNCVYFGGNQSFGVIKIDALGKHYPQYLSARFGSGKEINTIWKTYALAGKIYFCSLKVVFVYNPSDDSIQTIDLPKNSFLAFVVDNQLVFGNWEQGLFKIKGNQVYPLSGGNFFKEKDVFAVLPYNTSTWLVGTSVDGLFLYDLITGKTKIFDGSASAKSVNAFLKTNNFYSAALINDSTYSLGTLGGAIIINKKGEILSLISKKYGLTNEETTNQLVAPSSAQSKSIWLTLTLGVARVDYPSITSRFADESGLLGNVMAIRRYNNDLYVGTIRGLYKLRFNNFGLPEFIQIDQIKGQVNTLMVTQEKGKDVLLVGSTQDIYRINGSRISAFGSVDALTYRFLKPRAGKSVIYAVSERSLKRLVNDNGVWRLDNSWESINDYCKELIDLKDGSLLGRTKNGLFLIEPSGGNKKIAERTGIQGRILEVEGNVYIVSDSVSLKYSNGNLAATTEIDSIFRIPAKKILSVSTLSKDRLLLVVKDQTEFKYFLATRGKNGWLLNNQIGGRVPSMNTPEIFQDMDGSTVWIGGLKGLFSLNLNLLGKLPNASFKTLIRSITLAEDSLLYYGNFDASTNKQISINADGALMLNSSLDFKFNYITFTVAAPFFEEEAKIQYSYYLEGFDRGYLKWTSENRKSYPNLSEGSYKFWAKARNIYGEETKPTCFVFEIFPPWYRTTLAFIMYVLLGLFGIYLIVRFYTRKLEEDKKRLEQIVKERTAEVVMQKDEIVYKNLEIEKKNKDITDSIRYAKRIQTAVLPNKQSSPKLEYFIFFKPRDIVSGDFYWIYHFEAQNVVIAAAVDCTGHGVPGAFMSMLGVAFLNEIASDPAVQHTDEILNVLRDFVIRSLNQTGKEGENKDGMDIGIVRIDLKSGLLEFSGANNPLFLIRNNELMEFKPDKMPIGIHVREEAPFTRHEIQLQENDVMYLFTDGFPDQFGGDDKRKYMKKRLKEFLLTIHMVPITQQLEMFEGESTNWMGNLEQIDDQLIIGIRYVNSDKI</sequence>
<protein>
    <submittedName>
        <fullName evidence="5">Serine phosphatase RsbU, regulator of sigma subunit</fullName>
    </submittedName>
</protein>
<keyword evidence="2" id="KW-0472">Membrane</keyword>
<keyword evidence="1" id="KW-0378">Hydrolase</keyword>
<keyword evidence="2" id="KW-0812">Transmembrane</keyword>
<dbReference type="Gene3D" id="2.130.10.10">
    <property type="entry name" value="YVTN repeat-like/Quinoprotein amine dehydrogenase"/>
    <property type="match status" value="1"/>
</dbReference>
<dbReference type="Gene3D" id="2.60.40.10">
    <property type="entry name" value="Immunoglobulins"/>
    <property type="match status" value="1"/>
</dbReference>
<evidence type="ECO:0000256" key="1">
    <source>
        <dbReference type="ARBA" id="ARBA00022801"/>
    </source>
</evidence>
<dbReference type="InterPro" id="IPR013783">
    <property type="entry name" value="Ig-like_fold"/>
</dbReference>
<evidence type="ECO:0000256" key="3">
    <source>
        <dbReference type="SAM" id="SignalP"/>
    </source>
</evidence>
<feature type="domain" description="PPM-type phosphatase" evidence="4">
    <location>
        <begin position="848"/>
        <end position="1062"/>
    </location>
</feature>
<keyword evidence="2" id="KW-1133">Transmembrane helix</keyword>
<name>A0A1G6RHP0_9BACT</name>
<dbReference type="PANTHER" id="PTHR43156:SF9">
    <property type="entry name" value="HAMP DOMAIN-CONTAINING PROTEIN"/>
    <property type="match status" value="1"/>
</dbReference>
<dbReference type="PANTHER" id="PTHR43156">
    <property type="entry name" value="STAGE II SPORULATION PROTEIN E-RELATED"/>
    <property type="match status" value="1"/>
</dbReference>
<accession>A0A1G6RHP0</accession>
<dbReference type="EMBL" id="FMYP01000074">
    <property type="protein sequence ID" value="SDD03436.1"/>
    <property type="molecule type" value="Genomic_DNA"/>
</dbReference>
<evidence type="ECO:0000313" key="6">
    <source>
        <dbReference type="Proteomes" id="UP000199452"/>
    </source>
</evidence>
<dbReference type="Gene3D" id="3.60.40.10">
    <property type="entry name" value="PPM-type phosphatase domain"/>
    <property type="match status" value="1"/>
</dbReference>
<feature type="transmembrane region" description="Helical" evidence="2">
    <location>
        <begin position="759"/>
        <end position="784"/>
    </location>
</feature>
<dbReference type="Pfam" id="PF07228">
    <property type="entry name" value="SpoIIE"/>
    <property type="match status" value="1"/>
</dbReference>
<feature type="signal peptide" evidence="3">
    <location>
        <begin position="1"/>
        <end position="21"/>
    </location>
</feature>
<dbReference type="STRING" id="1640674.SAMN05216323_10747"/>
<keyword evidence="6" id="KW-1185">Reference proteome</keyword>
<dbReference type="InterPro" id="IPR052016">
    <property type="entry name" value="Bact_Sigma-Reg"/>
</dbReference>
<dbReference type="OrthoDB" id="9797097at2"/>
<dbReference type="Pfam" id="PF07495">
    <property type="entry name" value="Y_Y_Y"/>
    <property type="match status" value="1"/>
</dbReference>
<dbReference type="InterPro" id="IPR036457">
    <property type="entry name" value="PPM-type-like_dom_sf"/>
</dbReference>
<dbReference type="InterPro" id="IPR011123">
    <property type="entry name" value="Y_Y_Y"/>
</dbReference>
<evidence type="ECO:0000259" key="4">
    <source>
        <dbReference type="SMART" id="SM00331"/>
    </source>
</evidence>
<dbReference type="AlphaFoldDB" id="A0A1G6RHP0"/>
<dbReference type="Proteomes" id="UP000199452">
    <property type="component" value="Unassembled WGS sequence"/>
</dbReference>
<dbReference type="RefSeq" id="WP_092440437.1">
    <property type="nucleotide sequence ID" value="NZ_FMYP01000074.1"/>
</dbReference>
<evidence type="ECO:0000313" key="5">
    <source>
        <dbReference type="EMBL" id="SDD03436.1"/>
    </source>
</evidence>